<comment type="caution">
    <text evidence="1">The sequence shown here is derived from an EMBL/GenBank/DDBJ whole genome shotgun (WGS) entry which is preliminary data.</text>
</comment>
<keyword evidence="2" id="KW-1185">Reference proteome</keyword>
<protein>
    <submittedName>
        <fullName evidence="1">Uncharacterized protein</fullName>
    </submittedName>
</protein>
<gene>
    <name evidence="1" type="ORF">FGO68_gene13659</name>
</gene>
<name>A0A8J8T3G7_HALGN</name>
<evidence type="ECO:0000313" key="1">
    <source>
        <dbReference type="EMBL" id="TNV80824.1"/>
    </source>
</evidence>
<evidence type="ECO:0000313" key="2">
    <source>
        <dbReference type="Proteomes" id="UP000785679"/>
    </source>
</evidence>
<reference evidence="1" key="1">
    <citation type="submission" date="2019-06" db="EMBL/GenBank/DDBJ databases">
        <authorList>
            <person name="Zheng W."/>
        </authorList>
    </citation>
    <scope>NUCLEOTIDE SEQUENCE</scope>
    <source>
        <strain evidence="1">QDHG01</strain>
    </source>
</reference>
<dbReference type="Proteomes" id="UP000785679">
    <property type="component" value="Unassembled WGS sequence"/>
</dbReference>
<dbReference type="EMBL" id="RRYP01006981">
    <property type="protein sequence ID" value="TNV80824.1"/>
    <property type="molecule type" value="Genomic_DNA"/>
</dbReference>
<organism evidence="1 2">
    <name type="scientific">Halteria grandinella</name>
    <dbReference type="NCBI Taxonomy" id="5974"/>
    <lineage>
        <taxon>Eukaryota</taxon>
        <taxon>Sar</taxon>
        <taxon>Alveolata</taxon>
        <taxon>Ciliophora</taxon>
        <taxon>Intramacronucleata</taxon>
        <taxon>Spirotrichea</taxon>
        <taxon>Stichotrichia</taxon>
        <taxon>Sporadotrichida</taxon>
        <taxon>Halteriidae</taxon>
        <taxon>Halteria</taxon>
    </lineage>
</organism>
<accession>A0A8J8T3G7</accession>
<proteinExistence type="predicted"/>
<dbReference type="AlphaFoldDB" id="A0A8J8T3G7"/>
<sequence>MLIIDQIKPLKAPMTQTAYCLRKKATSYDVELKQQPISNPRLVKYKVFEHQIDSLPSQEFDKIIGPTDQGVIALVNTEQNYTQIHRIYQTTAVQGWSSQMLFYLKTSVSYLETHHDRVICDYSVYYQNGKLIQHIEKVEVGEVASIAWLTDEILLMGYSQYARVIAFIWVPLNMILKKLTQTTYKLEYPNAPPVVGRDSGVYKQVLKTLLKTMGQTKHWNISIIRRNPWVKNQFLCASKNDCLRVNLDTTNPYRSHPNDIVFRAEHEITDFKLVDQIILIVMVRQSSIFLVDQFTEQILAVIKDFKSAPDRLYLGPDFELDTMPLLFYNKNHQQVKTKDIQSTGAKSKIFLQRPFKICGELSLHETEVPSCALIGQDDYHRFRVVTLQLD</sequence>